<feature type="region of interest" description="Disordered" evidence="1">
    <location>
        <begin position="98"/>
        <end position="119"/>
    </location>
</feature>
<reference evidence="3" key="1">
    <citation type="submission" date="2024-04" db="EMBL/GenBank/DDBJ databases">
        <title>Salinicola lusitanus LLJ914,a marine bacterium isolated from the Okinawa Trough.</title>
        <authorList>
            <person name="Li J."/>
        </authorList>
    </citation>
    <scope>NUCLEOTIDE SEQUENCE [LARGE SCALE GENOMIC DNA]</scope>
</reference>
<dbReference type="EMBL" id="JBBPFD010000011">
    <property type="protein sequence ID" value="KAK7906973.1"/>
    <property type="molecule type" value="Genomic_DNA"/>
</dbReference>
<protein>
    <submittedName>
        <fullName evidence="2">Uncharacterized protein</fullName>
    </submittedName>
</protein>
<dbReference type="PANTHER" id="PTHR32289:SF5">
    <property type="entry name" value="TRANSMEMBRANE 74B, OPPOSITE STRAND"/>
    <property type="match status" value="1"/>
</dbReference>
<dbReference type="Proteomes" id="UP001460270">
    <property type="component" value="Unassembled WGS sequence"/>
</dbReference>
<dbReference type="PANTHER" id="PTHR32289">
    <property type="entry name" value="PROTEIN FAM167A"/>
    <property type="match status" value="1"/>
</dbReference>
<name>A0AAW0NWZ7_9GOBI</name>
<comment type="caution">
    <text evidence="2">The sequence shown here is derived from an EMBL/GenBank/DDBJ whole genome shotgun (WGS) entry which is preliminary data.</text>
</comment>
<evidence type="ECO:0000256" key="1">
    <source>
        <dbReference type="SAM" id="MobiDB-lite"/>
    </source>
</evidence>
<sequence length="144" mass="15849">MMEVVLNRLRDFSCKTSTFECKGSVVVGVTGGTWRDVPAARAECFRAGCAAGRGAEGRLDIESALSWLRTELMEMRSQDQALIRQLMELHSGIQELKQELSEEELTEEEASGEGKAVRGTVRATTAAAAVRTPAQEKCRTWELL</sequence>
<dbReference type="AlphaFoldDB" id="A0AAW0NWZ7"/>
<keyword evidence="3" id="KW-1185">Reference proteome</keyword>
<proteinExistence type="predicted"/>
<dbReference type="InterPro" id="IPR051771">
    <property type="entry name" value="FAM167_domain"/>
</dbReference>
<accession>A0AAW0NWZ7</accession>
<feature type="compositionally biased region" description="Acidic residues" evidence="1">
    <location>
        <begin position="101"/>
        <end position="111"/>
    </location>
</feature>
<gene>
    <name evidence="2" type="ORF">WMY93_015585</name>
</gene>
<evidence type="ECO:0000313" key="2">
    <source>
        <dbReference type="EMBL" id="KAK7906973.1"/>
    </source>
</evidence>
<organism evidence="2 3">
    <name type="scientific">Mugilogobius chulae</name>
    <name type="common">yellowstripe goby</name>
    <dbReference type="NCBI Taxonomy" id="88201"/>
    <lineage>
        <taxon>Eukaryota</taxon>
        <taxon>Metazoa</taxon>
        <taxon>Chordata</taxon>
        <taxon>Craniata</taxon>
        <taxon>Vertebrata</taxon>
        <taxon>Euteleostomi</taxon>
        <taxon>Actinopterygii</taxon>
        <taxon>Neopterygii</taxon>
        <taxon>Teleostei</taxon>
        <taxon>Neoteleostei</taxon>
        <taxon>Acanthomorphata</taxon>
        <taxon>Gobiaria</taxon>
        <taxon>Gobiiformes</taxon>
        <taxon>Gobioidei</taxon>
        <taxon>Gobiidae</taxon>
        <taxon>Gobionellinae</taxon>
        <taxon>Mugilogobius</taxon>
    </lineage>
</organism>
<evidence type="ECO:0000313" key="3">
    <source>
        <dbReference type="Proteomes" id="UP001460270"/>
    </source>
</evidence>